<organism evidence="2 3">
    <name type="scientific">Setaria viridis</name>
    <name type="common">Green bristlegrass</name>
    <name type="synonym">Setaria italica subsp. viridis</name>
    <dbReference type="NCBI Taxonomy" id="4556"/>
    <lineage>
        <taxon>Eukaryota</taxon>
        <taxon>Viridiplantae</taxon>
        <taxon>Streptophyta</taxon>
        <taxon>Embryophyta</taxon>
        <taxon>Tracheophyta</taxon>
        <taxon>Spermatophyta</taxon>
        <taxon>Magnoliopsida</taxon>
        <taxon>Liliopsida</taxon>
        <taxon>Poales</taxon>
        <taxon>Poaceae</taxon>
        <taxon>PACMAD clade</taxon>
        <taxon>Panicoideae</taxon>
        <taxon>Panicodae</taxon>
        <taxon>Paniceae</taxon>
        <taxon>Cenchrinae</taxon>
        <taxon>Setaria</taxon>
    </lineage>
</organism>
<evidence type="ECO:0008006" key="4">
    <source>
        <dbReference type="Google" id="ProtNLM"/>
    </source>
</evidence>
<dbReference type="AlphaFoldDB" id="A0A4U6UHV0"/>
<sequence length="70" mass="8065">MARVPMLTALLVLFAVGQQSHAFYYIKYTLPASSVAARATEELVDTKMAVFFREEALRVRQSLPFRFPRR</sequence>
<keyword evidence="1" id="KW-0732">Signal</keyword>
<proteinExistence type="predicted"/>
<dbReference type="Gramene" id="TKW10057">
    <property type="protein sequence ID" value="TKW10057"/>
    <property type="gene ID" value="SEVIR_6G102714v2"/>
</dbReference>
<reference evidence="2" key="1">
    <citation type="submission" date="2019-03" db="EMBL/GenBank/DDBJ databases">
        <title>WGS assembly of Setaria viridis.</title>
        <authorList>
            <person name="Huang P."/>
            <person name="Jenkins J."/>
            <person name="Grimwood J."/>
            <person name="Barry K."/>
            <person name="Healey A."/>
            <person name="Mamidi S."/>
            <person name="Sreedasyam A."/>
            <person name="Shu S."/>
            <person name="Feldman M."/>
            <person name="Wu J."/>
            <person name="Yu Y."/>
            <person name="Chen C."/>
            <person name="Johnson J."/>
            <person name="Rokhsar D."/>
            <person name="Baxter I."/>
            <person name="Schmutz J."/>
            <person name="Brutnell T."/>
            <person name="Kellogg E."/>
        </authorList>
    </citation>
    <scope>NUCLEOTIDE SEQUENCE [LARGE SCALE GENOMIC DNA]</scope>
</reference>
<feature type="chain" id="PRO_5020937574" description="Inhibitor I9 domain-containing protein" evidence="1">
    <location>
        <begin position="23"/>
        <end position="70"/>
    </location>
</feature>
<protein>
    <recommendedName>
        <fullName evidence="4">Inhibitor I9 domain-containing protein</fullName>
    </recommendedName>
</protein>
<keyword evidence="3" id="KW-1185">Reference proteome</keyword>
<evidence type="ECO:0000256" key="1">
    <source>
        <dbReference type="SAM" id="SignalP"/>
    </source>
</evidence>
<dbReference type="EMBL" id="CM016557">
    <property type="protein sequence ID" value="TKW10057.1"/>
    <property type="molecule type" value="Genomic_DNA"/>
</dbReference>
<dbReference type="Proteomes" id="UP000298652">
    <property type="component" value="Chromosome 6"/>
</dbReference>
<feature type="signal peptide" evidence="1">
    <location>
        <begin position="1"/>
        <end position="22"/>
    </location>
</feature>
<evidence type="ECO:0000313" key="3">
    <source>
        <dbReference type="Proteomes" id="UP000298652"/>
    </source>
</evidence>
<evidence type="ECO:0000313" key="2">
    <source>
        <dbReference type="EMBL" id="TKW10057.1"/>
    </source>
</evidence>
<gene>
    <name evidence="2" type="ORF">SEVIR_6G102714v2</name>
</gene>
<name>A0A4U6UHV0_SETVI</name>
<accession>A0A4U6UHV0</accession>